<proteinExistence type="inferred from homology"/>
<comment type="similarity">
    <text evidence="1">Belongs to the UPF0065 (bug) family.</text>
</comment>
<dbReference type="AlphaFoldDB" id="A0A7Y9EUC4"/>
<dbReference type="InterPro" id="IPR005064">
    <property type="entry name" value="BUG"/>
</dbReference>
<dbReference type="Gene3D" id="3.40.190.150">
    <property type="entry name" value="Bordetella uptake gene, domain 1"/>
    <property type="match status" value="1"/>
</dbReference>
<name>A0A7Y9EUC4_9MICO</name>
<sequence>MSLSRKSAAKALRQAAVATVTVASMVGLAACSSGGEAGPETEGPTSTYPDRQITYIIPYDPGGATDTAGREFASQLGAELGGTVVPMNQAGGSGLVGVTAAVTAEPDGYTLGFGAPGAILIQPLVDDSIATASTDNYTPIALTGTGPFALLVGGDSEWNSLGDLVDYAKDHPGEVQIATTGGLAINTFVIHAFAAEAGIDVTPIPFDGSTEGQRALLGGQVQALVASASGVVGQVESGEMKALAVSGSEDFHDLPDTPTFDSDGYYVPFEGAYMTVAPKGLPDDVLQRILDATAVVLDNDAWKEWCAENGTTPKNLTGDALTNWIHEQQDALMPYLELVQGS</sequence>
<dbReference type="InterPro" id="IPR042100">
    <property type="entry name" value="Bug_dom1"/>
</dbReference>
<dbReference type="EMBL" id="JACCBH010000001">
    <property type="protein sequence ID" value="NYD54118.1"/>
    <property type="molecule type" value="Genomic_DNA"/>
</dbReference>
<dbReference type="PIRSF" id="PIRSF017082">
    <property type="entry name" value="YflP"/>
    <property type="match status" value="1"/>
</dbReference>
<dbReference type="SUPFAM" id="SSF53850">
    <property type="entry name" value="Periplasmic binding protein-like II"/>
    <property type="match status" value="1"/>
</dbReference>
<evidence type="ECO:0000256" key="1">
    <source>
        <dbReference type="ARBA" id="ARBA00006987"/>
    </source>
</evidence>
<accession>A0A7Y9EUC4</accession>
<reference evidence="3 4" key="1">
    <citation type="submission" date="2020-07" db="EMBL/GenBank/DDBJ databases">
        <title>Sequencing the genomes of 1000 actinobacteria strains.</title>
        <authorList>
            <person name="Klenk H.-P."/>
        </authorList>
    </citation>
    <scope>NUCLEOTIDE SEQUENCE [LARGE SCALE GENOMIC DNA]</scope>
    <source>
        <strain evidence="3 4">DSM 22185</strain>
    </source>
</reference>
<keyword evidence="4" id="KW-1185">Reference proteome</keyword>
<dbReference type="Pfam" id="PF03401">
    <property type="entry name" value="TctC"/>
    <property type="match status" value="1"/>
</dbReference>
<dbReference type="Gene3D" id="3.40.190.10">
    <property type="entry name" value="Periplasmic binding protein-like II"/>
    <property type="match status" value="1"/>
</dbReference>
<evidence type="ECO:0000313" key="4">
    <source>
        <dbReference type="Proteomes" id="UP000552045"/>
    </source>
</evidence>
<dbReference type="PROSITE" id="PS51257">
    <property type="entry name" value="PROKAR_LIPOPROTEIN"/>
    <property type="match status" value="1"/>
</dbReference>
<dbReference type="CDD" id="cd07012">
    <property type="entry name" value="PBP2_Bug_TTT"/>
    <property type="match status" value="1"/>
</dbReference>
<dbReference type="PANTHER" id="PTHR42928">
    <property type="entry name" value="TRICARBOXYLATE-BINDING PROTEIN"/>
    <property type="match status" value="1"/>
</dbReference>
<feature type="signal peptide" evidence="2">
    <location>
        <begin position="1"/>
        <end position="29"/>
    </location>
</feature>
<dbReference type="RefSeq" id="WP_345475120.1">
    <property type="nucleotide sequence ID" value="NZ_BAABLC010000001.1"/>
</dbReference>
<dbReference type="PANTHER" id="PTHR42928:SF5">
    <property type="entry name" value="BLR1237 PROTEIN"/>
    <property type="match status" value="1"/>
</dbReference>
<evidence type="ECO:0000313" key="3">
    <source>
        <dbReference type="EMBL" id="NYD54118.1"/>
    </source>
</evidence>
<comment type="caution">
    <text evidence="3">The sequence shown here is derived from an EMBL/GenBank/DDBJ whole genome shotgun (WGS) entry which is preliminary data.</text>
</comment>
<organism evidence="3 4">
    <name type="scientific">Microbacterium pseudoresistens</name>
    <dbReference type="NCBI Taxonomy" id="640634"/>
    <lineage>
        <taxon>Bacteria</taxon>
        <taxon>Bacillati</taxon>
        <taxon>Actinomycetota</taxon>
        <taxon>Actinomycetes</taxon>
        <taxon>Micrococcales</taxon>
        <taxon>Microbacteriaceae</taxon>
        <taxon>Microbacterium</taxon>
    </lineage>
</organism>
<dbReference type="Proteomes" id="UP000552045">
    <property type="component" value="Unassembled WGS sequence"/>
</dbReference>
<gene>
    <name evidence="3" type="ORF">BKA02_001173</name>
</gene>
<keyword evidence="2" id="KW-0732">Signal</keyword>
<protein>
    <submittedName>
        <fullName evidence="3">Putative tricarboxylic transport membrane protein</fullName>
    </submittedName>
</protein>
<feature type="chain" id="PRO_5039334179" evidence="2">
    <location>
        <begin position="30"/>
        <end position="342"/>
    </location>
</feature>
<evidence type="ECO:0000256" key="2">
    <source>
        <dbReference type="SAM" id="SignalP"/>
    </source>
</evidence>